<evidence type="ECO:0000313" key="6">
    <source>
        <dbReference type="EMBL" id="KAK4527233.1"/>
    </source>
</evidence>
<dbReference type="Gene3D" id="3.40.50.300">
    <property type="entry name" value="P-loop containing nucleotide triphosphate hydrolases"/>
    <property type="match status" value="1"/>
</dbReference>
<keyword evidence="2" id="KW-0547">Nucleotide-binding</keyword>
<feature type="domain" description="OBG-type G" evidence="4">
    <location>
        <begin position="206"/>
        <end position="382"/>
    </location>
</feature>
<evidence type="ECO:0000313" key="7">
    <source>
        <dbReference type="Proteomes" id="UP001300502"/>
    </source>
</evidence>
<dbReference type="InterPro" id="IPR014100">
    <property type="entry name" value="GTP-bd_Obg/CgtA"/>
</dbReference>
<evidence type="ECO:0000256" key="2">
    <source>
        <dbReference type="ARBA" id="ARBA00022741"/>
    </source>
</evidence>
<dbReference type="GO" id="GO:0005525">
    <property type="term" value="F:GTP binding"/>
    <property type="evidence" value="ECO:0007669"/>
    <property type="project" value="UniProtKB-KW"/>
</dbReference>
<dbReference type="PANTHER" id="PTHR11702:SF31">
    <property type="entry name" value="MITOCHONDRIAL RIBOSOME-ASSOCIATED GTPASE 2"/>
    <property type="match status" value="1"/>
</dbReference>
<gene>
    <name evidence="6" type="ORF">GAYE_SCF37G5155</name>
</gene>
<dbReference type="PRINTS" id="PR00326">
    <property type="entry name" value="GTP1OBG"/>
</dbReference>
<dbReference type="InterPro" id="IPR036726">
    <property type="entry name" value="GTP1_OBG_dom_sf"/>
</dbReference>
<dbReference type="SUPFAM" id="SSF52540">
    <property type="entry name" value="P-loop containing nucleoside triphosphate hydrolases"/>
    <property type="match status" value="1"/>
</dbReference>
<protein>
    <recommendedName>
        <fullName evidence="8">GTP-binding protein</fullName>
    </recommendedName>
</protein>
<evidence type="ECO:0000256" key="1">
    <source>
        <dbReference type="ARBA" id="ARBA00007699"/>
    </source>
</evidence>
<sequence>MKPLLWYPRLLVPSSPTTHLQVSAASSVCFSSRRFFSSRWVDRVRIVVSGGSGGPGLSTFTRDRNHECGAPDGGNGGRGGNVYIESRTDCKSLPSSQKKFRGESGGTGGRYCKDGANGEDYIIRVPCGTLVKAVFESETSSDHPSRGMAILGDLNQDGERILVASGGKGGRGNHSFHNSRKKPIDFCEQGFEGQTRVIELELKSIADVGLVGFPNAGKSCLLRAISHAKPKVAPYPFTTLRPYLGVVQAPGGDSFTCADIPGLVQGAFENRGLGHDFLRHIERTSILVYVIDIVGYDDLDIAATFHILRREVEMYNPSLVRRPSVIALNKMDLIKTDTRLLEMCENFVHEMSHEEDIPIFPVSAQERLGLSPLLSYLHEMVARIGKRHRWSSSDVEFERVLSHLVE</sequence>
<keyword evidence="3" id="KW-0342">GTP-binding</keyword>
<dbReference type="Pfam" id="PF01018">
    <property type="entry name" value="GTP1_OBG"/>
    <property type="match status" value="1"/>
</dbReference>
<dbReference type="PANTHER" id="PTHR11702">
    <property type="entry name" value="DEVELOPMENTALLY REGULATED GTP-BINDING PROTEIN-RELATED"/>
    <property type="match status" value="1"/>
</dbReference>
<dbReference type="FunFam" id="2.70.210.12:FF:000001">
    <property type="entry name" value="GTPase Obg"/>
    <property type="match status" value="1"/>
</dbReference>
<reference evidence="6 7" key="1">
    <citation type="submission" date="2022-07" db="EMBL/GenBank/DDBJ databases">
        <title>Genome-wide signatures of adaptation to extreme environments.</title>
        <authorList>
            <person name="Cho C.H."/>
            <person name="Yoon H.S."/>
        </authorList>
    </citation>
    <scope>NUCLEOTIDE SEQUENCE [LARGE SCALE GENOMIC DNA]</scope>
    <source>
        <strain evidence="6 7">108.79 E11</strain>
    </source>
</reference>
<dbReference type="GO" id="GO:0003924">
    <property type="term" value="F:GTPase activity"/>
    <property type="evidence" value="ECO:0007669"/>
    <property type="project" value="InterPro"/>
</dbReference>
<comment type="similarity">
    <text evidence="1">Belongs to the TRAFAC class OBG-HflX-like GTPase superfamily. OBG GTPase family.</text>
</comment>
<proteinExistence type="inferred from homology"/>
<dbReference type="AlphaFoldDB" id="A0AAV9IJ03"/>
<dbReference type="EMBL" id="JANCYU010000049">
    <property type="protein sequence ID" value="KAK4527233.1"/>
    <property type="molecule type" value="Genomic_DNA"/>
</dbReference>
<dbReference type="PROSITE" id="PS51710">
    <property type="entry name" value="G_OBG"/>
    <property type="match status" value="1"/>
</dbReference>
<keyword evidence="7" id="KW-1185">Reference proteome</keyword>
<dbReference type="NCBIfam" id="TIGR02729">
    <property type="entry name" value="Obg_CgtA"/>
    <property type="match status" value="1"/>
</dbReference>
<dbReference type="InterPro" id="IPR045086">
    <property type="entry name" value="OBG_GTPase"/>
</dbReference>
<dbReference type="GO" id="GO:0000287">
    <property type="term" value="F:magnesium ion binding"/>
    <property type="evidence" value="ECO:0007669"/>
    <property type="project" value="InterPro"/>
</dbReference>
<dbReference type="GO" id="GO:0042254">
    <property type="term" value="P:ribosome biogenesis"/>
    <property type="evidence" value="ECO:0007669"/>
    <property type="project" value="UniProtKB-UniRule"/>
</dbReference>
<accession>A0AAV9IJ03</accession>
<dbReference type="NCBIfam" id="NF008956">
    <property type="entry name" value="PRK12299.1"/>
    <property type="match status" value="1"/>
</dbReference>
<dbReference type="InterPro" id="IPR027417">
    <property type="entry name" value="P-loop_NTPase"/>
</dbReference>
<dbReference type="Proteomes" id="UP001300502">
    <property type="component" value="Unassembled WGS sequence"/>
</dbReference>
<dbReference type="InterPro" id="IPR031167">
    <property type="entry name" value="G_OBG"/>
</dbReference>
<comment type="caution">
    <text evidence="6">The sequence shown here is derived from an EMBL/GenBank/DDBJ whole genome shotgun (WGS) entry which is preliminary data.</text>
</comment>
<name>A0AAV9IJ03_9RHOD</name>
<dbReference type="PIRSF" id="PIRSF002401">
    <property type="entry name" value="GTP_bd_Obg/CgtA"/>
    <property type="match status" value="1"/>
</dbReference>
<dbReference type="GO" id="GO:0005739">
    <property type="term" value="C:mitochondrion"/>
    <property type="evidence" value="ECO:0007669"/>
    <property type="project" value="TreeGrafter"/>
</dbReference>
<dbReference type="PROSITE" id="PS51883">
    <property type="entry name" value="OBG"/>
    <property type="match status" value="1"/>
</dbReference>
<dbReference type="SUPFAM" id="SSF82051">
    <property type="entry name" value="Obg GTP-binding protein N-terminal domain"/>
    <property type="match status" value="1"/>
</dbReference>
<dbReference type="InterPro" id="IPR006169">
    <property type="entry name" value="GTP1_OBG_dom"/>
</dbReference>
<evidence type="ECO:0000259" key="4">
    <source>
        <dbReference type="PROSITE" id="PS51710"/>
    </source>
</evidence>
<dbReference type="InterPro" id="IPR006073">
    <property type="entry name" value="GTP-bd"/>
</dbReference>
<evidence type="ECO:0000259" key="5">
    <source>
        <dbReference type="PROSITE" id="PS51883"/>
    </source>
</evidence>
<feature type="domain" description="Obg" evidence="5">
    <location>
        <begin position="38"/>
        <end position="205"/>
    </location>
</feature>
<dbReference type="CDD" id="cd01898">
    <property type="entry name" value="Obg"/>
    <property type="match status" value="1"/>
</dbReference>
<evidence type="ECO:0008006" key="8">
    <source>
        <dbReference type="Google" id="ProtNLM"/>
    </source>
</evidence>
<organism evidence="6 7">
    <name type="scientific">Galdieria yellowstonensis</name>
    <dbReference type="NCBI Taxonomy" id="3028027"/>
    <lineage>
        <taxon>Eukaryota</taxon>
        <taxon>Rhodophyta</taxon>
        <taxon>Bangiophyceae</taxon>
        <taxon>Galdieriales</taxon>
        <taxon>Galdieriaceae</taxon>
        <taxon>Galdieria</taxon>
    </lineage>
</organism>
<dbReference type="HAMAP" id="MF_01454">
    <property type="entry name" value="GTPase_Obg"/>
    <property type="match status" value="1"/>
</dbReference>
<dbReference type="Gene3D" id="2.70.210.12">
    <property type="entry name" value="GTP1/OBG domain"/>
    <property type="match status" value="1"/>
</dbReference>
<dbReference type="Pfam" id="PF01926">
    <property type="entry name" value="MMR_HSR1"/>
    <property type="match status" value="1"/>
</dbReference>
<evidence type="ECO:0000256" key="3">
    <source>
        <dbReference type="ARBA" id="ARBA00023134"/>
    </source>
</evidence>